<feature type="region of interest" description="Disordered" evidence="1">
    <location>
        <begin position="1"/>
        <end position="23"/>
    </location>
</feature>
<proteinExistence type="predicted"/>
<dbReference type="EMBL" id="CP036266">
    <property type="protein sequence ID" value="QDT23495.1"/>
    <property type="molecule type" value="Genomic_DNA"/>
</dbReference>
<dbReference type="RefSeq" id="WP_145190986.1">
    <property type="nucleotide sequence ID" value="NZ_CP036266.1"/>
</dbReference>
<sequence>MAERERVNKKMQPSRKGCGHEFTGADSRERLNQISHLVAEGDFSPLSELPPKQLQIVIQLIREKRRKKMLQLIAKVIFEDLKNRR</sequence>
<evidence type="ECO:0000313" key="2">
    <source>
        <dbReference type="EMBL" id="QDT23495.1"/>
    </source>
</evidence>
<name>A0A517PVV2_9PLAN</name>
<keyword evidence="3" id="KW-1185">Reference proteome</keyword>
<reference evidence="2 3" key="1">
    <citation type="submission" date="2019-02" db="EMBL/GenBank/DDBJ databases">
        <title>Deep-cultivation of Planctomycetes and their phenomic and genomic characterization uncovers novel biology.</title>
        <authorList>
            <person name="Wiegand S."/>
            <person name="Jogler M."/>
            <person name="Boedeker C."/>
            <person name="Pinto D."/>
            <person name="Vollmers J."/>
            <person name="Rivas-Marin E."/>
            <person name="Kohn T."/>
            <person name="Peeters S.H."/>
            <person name="Heuer A."/>
            <person name="Rast P."/>
            <person name="Oberbeckmann S."/>
            <person name="Bunk B."/>
            <person name="Jeske O."/>
            <person name="Meyerdierks A."/>
            <person name="Storesund J.E."/>
            <person name="Kallscheuer N."/>
            <person name="Luecker S."/>
            <person name="Lage O.M."/>
            <person name="Pohl T."/>
            <person name="Merkel B.J."/>
            <person name="Hornburger P."/>
            <person name="Mueller R.-W."/>
            <person name="Bruemmer F."/>
            <person name="Labrenz M."/>
            <person name="Spormann A.M."/>
            <person name="Op den Camp H."/>
            <person name="Overmann J."/>
            <person name="Amann R."/>
            <person name="Jetten M.S.M."/>
            <person name="Mascher T."/>
            <person name="Medema M.H."/>
            <person name="Devos D.P."/>
            <person name="Kaster A.-K."/>
            <person name="Ovreas L."/>
            <person name="Rohde M."/>
            <person name="Galperin M.Y."/>
            <person name="Jogler C."/>
        </authorList>
    </citation>
    <scope>NUCLEOTIDE SEQUENCE [LARGE SCALE GENOMIC DNA]</scope>
    <source>
        <strain evidence="2 3">HG66A1</strain>
    </source>
</reference>
<evidence type="ECO:0000256" key="1">
    <source>
        <dbReference type="SAM" id="MobiDB-lite"/>
    </source>
</evidence>
<dbReference type="AlphaFoldDB" id="A0A517PVV2"/>
<organism evidence="2 3">
    <name type="scientific">Gimesia chilikensis</name>
    <dbReference type="NCBI Taxonomy" id="2605989"/>
    <lineage>
        <taxon>Bacteria</taxon>
        <taxon>Pseudomonadati</taxon>
        <taxon>Planctomycetota</taxon>
        <taxon>Planctomycetia</taxon>
        <taxon>Planctomycetales</taxon>
        <taxon>Planctomycetaceae</taxon>
        <taxon>Gimesia</taxon>
    </lineage>
</organism>
<accession>A0A517PVV2</accession>
<dbReference type="Proteomes" id="UP000320421">
    <property type="component" value="Chromosome"/>
</dbReference>
<protein>
    <submittedName>
        <fullName evidence="2">Uncharacterized protein</fullName>
    </submittedName>
</protein>
<evidence type="ECO:0000313" key="3">
    <source>
        <dbReference type="Proteomes" id="UP000320421"/>
    </source>
</evidence>
<gene>
    <name evidence="2" type="ORF">HG66A1_53160</name>
</gene>